<dbReference type="RefSeq" id="WP_345566831.1">
    <property type="nucleotide sequence ID" value="NZ_BAABDQ010000014.1"/>
</dbReference>
<gene>
    <name evidence="2" type="ORF">GCM10022419_059790</name>
</gene>
<keyword evidence="3" id="KW-1185">Reference proteome</keyword>
<organism evidence="2 3">
    <name type="scientific">Nonomuraea rosea</name>
    <dbReference type="NCBI Taxonomy" id="638574"/>
    <lineage>
        <taxon>Bacteria</taxon>
        <taxon>Bacillati</taxon>
        <taxon>Actinomycetota</taxon>
        <taxon>Actinomycetes</taxon>
        <taxon>Streptosporangiales</taxon>
        <taxon>Streptosporangiaceae</taxon>
        <taxon>Nonomuraea</taxon>
    </lineage>
</organism>
<dbReference type="EMBL" id="BAABDQ010000014">
    <property type="protein sequence ID" value="GAA3570991.1"/>
    <property type="molecule type" value="Genomic_DNA"/>
</dbReference>
<keyword evidence="1" id="KW-0732">Signal</keyword>
<evidence type="ECO:0000313" key="3">
    <source>
        <dbReference type="Proteomes" id="UP001500630"/>
    </source>
</evidence>
<accession>A0ABP6XT46</accession>
<feature type="chain" id="PRO_5047361535" description="Secreted protein" evidence="1">
    <location>
        <begin position="32"/>
        <end position="78"/>
    </location>
</feature>
<evidence type="ECO:0000256" key="1">
    <source>
        <dbReference type="SAM" id="SignalP"/>
    </source>
</evidence>
<evidence type="ECO:0000313" key="2">
    <source>
        <dbReference type="EMBL" id="GAA3570991.1"/>
    </source>
</evidence>
<name>A0ABP6XT46_9ACTN</name>
<evidence type="ECO:0008006" key="4">
    <source>
        <dbReference type="Google" id="ProtNLM"/>
    </source>
</evidence>
<comment type="caution">
    <text evidence="2">The sequence shown here is derived from an EMBL/GenBank/DDBJ whole genome shotgun (WGS) entry which is preliminary data.</text>
</comment>
<feature type="signal peptide" evidence="1">
    <location>
        <begin position="1"/>
        <end position="31"/>
    </location>
</feature>
<reference evidence="3" key="1">
    <citation type="journal article" date="2019" name="Int. J. Syst. Evol. Microbiol.">
        <title>The Global Catalogue of Microorganisms (GCM) 10K type strain sequencing project: providing services to taxonomists for standard genome sequencing and annotation.</title>
        <authorList>
            <consortium name="The Broad Institute Genomics Platform"/>
            <consortium name="The Broad Institute Genome Sequencing Center for Infectious Disease"/>
            <person name="Wu L."/>
            <person name="Ma J."/>
        </authorList>
    </citation>
    <scope>NUCLEOTIDE SEQUENCE [LARGE SCALE GENOMIC DNA]</scope>
    <source>
        <strain evidence="3">JCM 17326</strain>
    </source>
</reference>
<proteinExistence type="predicted"/>
<sequence length="78" mass="8069">MFSRTKRIFGIAALTMVAAGAATAVAAPAHAGDEYSFELQLLRELEGPFCLPSSGIGIPIVDAVLPQLMACASASFLD</sequence>
<dbReference type="Proteomes" id="UP001500630">
    <property type="component" value="Unassembled WGS sequence"/>
</dbReference>
<protein>
    <recommendedName>
        <fullName evidence="4">Secreted protein</fullName>
    </recommendedName>
</protein>